<evidence type="ECO:0000256" key="1">
    <source>
        <dbReference type="SAM" id="SignalP"/>
    </source>
</evidence>
<evidence type="ECO:0000313" key="3">
    <source>
        <dbReference type="Proteomes" id="UP000436088"/>
    </source>
</evidence>
<feature type="signal peptide" evidence="1">
    <location>
        <begin position="1"/>
        <end position="20"/>
    </location>
</feature>
<reference evidence="2" key="1">
    <citation type="submission" date="2019-09" db="EMBL/GenBank/DDBJ databases">
        <title>Draft genome information of white flower Hibiscus syriacus.</title>
        <authorList>
            <person name="Kim Y.-M."/>
        </authorList>
    </citation>
    <scope>NUCLEOTIDE SEQUENCE [LARGE SCALE GENOMIC DNA]</scope>
    <source>
        <strain evidence="2">YM2019G1</strain>
    </source>
</reference>
<dbReference type="AlphaFoldDB" id="A0A6A2XRH1"/>
<dbReference type="PANTHER" id="PTHR46992">
    <property type="entry name" value="GYF DOMAIN-CONTAINING PROTEIN"/>
    <property type="match status" value="1"/>
</dbReference>
<sequence length="572" mass="63921">MATRVRLEWLFWKLSTGVAAVEQRGDGGSSCGGGVYPKCARLWFRKGMSGGIKFGVCRTSKTYNAYCFPRGKLLDIYRKLKTATYFDILSDEMDHLLPITQKETVEPLAFVPPDAEEEAVLGDIWKGKATSSGVLYNSYRDTNVAEVISGEGKQSSLVNREDAETCDRFTGNCDEGSKGGLRRVSPSDIDVTQFKLLQEQQHLHLQMPHSQSLQFLLDQLLQHQMSGPGYSQHVFDAARDNRLDQVQLRRHILSESQQNSHASSHLDSSLEQIIQEKINQGALQGQQDEFFDLMSQAKYGNMLPSEHQLRLQQEQFQVQQLSMALRQQLGMEGDRRLAGSLSADEVRQFVGNPSNPHQAHSVGLNASDNYQQRLSPLEDPYFNRQNHSLQDLPERGNFDPNSTAFGRLNLPAVAPGMKVENANSMDLAENLYRQSKNQLGPFSSGNHSLGQHVPCNAYASHPGATESFDSRKNVRLENSWTIKQMQHLNLETELQRRKSEVDSSTWASAGGVHENSKKALMDLLQQKLGLQNSDSSALLQDHLHGVAVSGYVNQMVNCERFPLKAGVVTGFR</sequence>
<keyword evidence="1" id="KW-0732">Signal</keyword>
<evidence type="ECO:0000313" key="2">
    <source>
        <dbReference type="EMBL" id="KAE8672450.1"/>
    </source>
</evidence>
<dbReference type="EMBL" id="VEPZ02001445">
    <property type="protein sequence ID" value="KAE8672450.1"/>
    <property type="molecule type" value="Genomic_DNA"/>
</dbReference>
<keyword evidence="3" id="KW-1185">Reference proteome</keyword>
<gene>
    <name evidence="2" type="ORF">F3Y22_tig00111841pilonHSYRG00195</name>
</gene>
<keyword evidence="2" id="KW-0687">Ribonucleoprotein</keyword>
<accession>A0A6A2XRH1</accession>
<name>A0A6A2XRH1_HIBSY</name>
<proteinExistence type="predicted"/>
<keyword evidence="2" id="KW-0689">Ribosomal protein</keyword>
<dbReference type="PANTHER" id="PTHR46992:SF1">
    <property type="entry name" value="GYF DOMAIN-CONTAINING PROTEIN"/>
    <property type="match status" value="1"/>
</dbReference>
<dbReference type="GO" id="GO:0005840">
    <property type="term" value="C:ribosome"/>
    <property type="evidence" value="ECO:0007669"/>
    <property type="project" value="UniProtKB-KW"/>
</dbReference>
<feature type="chain" id="PRO_5025508714" evidence="1">
    <location>
        <begin position="21"/>
        <end position="572"/>
    </location>
</feature>
<organism evidence="2 3">
    <name type="scientific">Hibiscus syriacus</name>
    <name type="common">Rose of Sharon</name>
    <dbReference type="NCBI Taxonomy" id="106335"/>
    <lineage>
        <taxon>Eukaryota</taxon>
        <taxon>Viridiplantae</taxon>
        <taxon>Streptophyta</taxon>
        <taxon>Embryophyta</taxon>
        <taxon>Tracheophyta</taxon>
        <taxon>Spermatophyta</taxon>
        <taxon>Magnoliopsida</taxon>
        <taxon>eudicotyledons</taxon>
        <taxon>Gunneridae</taxon>
        <taxon>Pentapetalae</taxon>
        <taxon>rosids</taxon>
        <taxon>malvids</taxon>
        <taxon>Malvales</taxon>
        <taxon>Malvaceae</taxon>
        <taxon>Malvoideae</taxon>
        <taxon>Hibiscus</taxon>
    </lineage>
</organism>
<comment type="caution">
    <text evidence="2">The sequence shown here is derived from an EMBL/GenBank/DDBJ whole genome shotgun (WGS) entry which is preliminary data.</text>
</comment>
<protein>
    <submittedName>
        <fullName evidence="2">Ribosomal protein L7Ae/L30e/S12e/Gadd45 family protein</fullName>
    </submittedName>
</protein>
<dbReference type="Proteomes" id="UP000436088">
    <property type="component" value="Unassembled WGS sequence"/>
</dbReference>